<reference evidence="2" key="1">
    <citation type="submission" date="2020-02" db="EMBL/GenBank/DDBJ databases">
        <authorList>
            <person name="Meier V. D."/>
        </authorList>
    </citation>
    <scope>NUCLEOTIDE SEQUENCE</scope>
    <source>
        <strain evidence="2">AVDCRST_MAG06</strain>
    </source>
</reference>
<dbReference type="AlphaFoldDB" id="A0A6J4P6N1"/>
<feature type="non-terminal residue" evidence="2">
    <location>
        <position position="84"/>
    </location>
</feature>
<dbReference type="EMBL" id="CADCUP010000175">
    <property type="protein sequence ID" value="CAA9407736.1"/>
    <property type="molecule type" value="Genomic_DNA"/>
</dbReference>
<keyword evidence="2" id="KW-0436">Ligase</keyword>
<dbReference type="GO" id="GO:0004642">
    <property type="term" value="F:phosphoribosylformylglycinamidine synthase activity"/>
    <property type="evidence" value="ECO:0007669"/>
    <property type="project" value="UniProtKB-EC"/>
</dbReference>
<name>A0A6J4P6N1_9ACTN</name>
<feature type="compositionally biased region" description="Low complexity" evidence="1">
    <location>
        <begin position="21"/>
        <end position="44"/>
    </location>
</feature>
<feature type="compositionally biased region" description="Basic residues" evidence="1">
    <location>
        <begin position="45"/>
        <end position="57"/>
    </location>
</feature>
<feature type="non-terminal residue" evidence="2">
    <location>
        <position position="1"/>
    </location>
</feature>
<protein>
    <submittedName>
        <fullName evidence="2">Phosphoribosylformylglycinamidine synthase, PurS subunit</fullName>
        <ecNumber evidence="2">6.3.5.3</ecNumber>
    </submittedName>
</protein>
<accession>A0A6J4P6N1</accession>
<feature type="compositionally biased region" description="Low complexity" evidence="1">
    <location>
        <begin position="1"/>
        <end position="13"/>
    </location>
</feature>
<dbReference type="EC" id="6.3.5.3" evidence="2"/>
<evidence type="ECO:0000256" key="1">
    <source>
        <dbReference type="SAM" id="MobiDB-lite"/>
    </source>
</evidence>
<organism evidence="2">
    <name type="scientific">uncultured Nocardioides sp</name>
    <dbReference type="NCBI Taxonomy" id="198441"/>
    <lineage>
        <taxon>Bacteria</taxon>
        <taxon>Bacillati</taxon>
        <taxon>Actinomycetota</taxon>
        <taxon>Actinomycetes</taxon>
        <taxon>Propionibacteriales</taxon>
        <taxon>Nocardioidaceae</taxon>
        <taxon>Nocardioides</taxon>
        <taxon>environmental samples</taxon>
    </lineage>
</organism>
<sequence length="84" mass="9357">WPATSSTSCPSRRSSTRRARPCTARSRAWASRASSTSGRASGSRSRSRARPPRRGWRRSGGWPRRCCPTRSSRTTPCASGRPWH</sequence>
<feature type="region of interest" description="Disordered" evidence="1">
    <location>
        <begin position="1"/>
        <end position="84"/>
    </location>
</feature>
<proteinExistence type="predicted"/>
<gene>
    <name evidence="2" type="ORF">AVDCRST_MAG06-2652</name>
</gene>
<evidence type="ECO:0000313" key="2">
    <source>
        <dbReference type="EMBL" id="CAA9407736.1"/>
    </source>
</evidence>
<feature type="compositionally biased region" description="Low complexity" evidence="1">
    <location>
        <begin position="59"/>
        <end position="77"/>
    </location>
</feature>